<keyword evidence="3" id="KW-1185">Reference proteome</keyword>
<feature type="region of interest" description="Disordered" evidence="1">
    <location>
        <begin position="50"/>
        <end position="93"/>
    </location>
</feature>
<gene>
    <name evidence="2" type="ORF">FPE_LOCUS8798</name>
</gene>
<organism evidence="2 3">
    <name type="scientific">Fraxinus pennsylvanica</name>
    <dbReference type="NCBI Taxonomy" id="56036"/>
    <lineage>
        <taxon>Eukaryota</taxon>
        <taxon>Viridiplantae</taxon>
        <taxon>Streptophyta</taxon>
        <taxon>Embryophyta</taxon>
        <taxon>Tracheophyta</taxon>
        <taxon>Spermatophyta</taxon>
        <taxon>Magnoliopsida</taxon>
        <taxon>eudicotyledons</taxon>
        <taxon>Gunneridae</taxon>
        <taxon>Pentapetalae</taxon>
        <taxon>asterids</taxon>
        <taxon>lamiids</taxon>
        <taxon>Lamiales</taxon>
        <taxon>Oleaceae</taxon>
        <taxon>Oleeae</taxon>
        <taxon>Fraxinus</taxon>
    </lineage>
</organism>
<feature type="compositionally biased region" description="Basic and acidic residues" evidence="1">
    <location>
        <begin position="72"/>
        <end position="93"/>
    </location>
</feature>
<dbReference type="PANTHER" id="PTHR35507:SF1">
    <property type="entry name" value="TMF_TATA_BD DOMAIN-CONTAINING PROTEIN"/>
    <property type="match status" value="1"/>
</dbReference>
<accession>A0AAD2DR21</accession>
<feature type="compositionally biased region" description="Polar residues" evidence="1">
    <location>
        <begin position="50"/>
        <end position="67"/>
    </location>
</feature>
<reference evidence="2" key="1">
    <citation type="submission" date="2023-05" db="EMBL/GenBank/DDBJ databases">
        <authorList>
            <person name="Huff M."/>
        </authorList>
    </citation>
    <scope>NUCLEOTIDE SEQUENCE</scope>
</reference>
<protein>
    <submittedName>
        <fullName evidence="2">Uncharacterized protein</fullName>
    </submittedName>
</protein>
<name>A0AAD2DR21_9LAMI</name>
<dbReference type="AlphaFoldDB" id="A0AAD2DR21"/>
<sequence length="153" mass="17484">MLLISVIPDEVYTIPVVSLTRLRRPSFFAPSSNTRQETVMANNVLYGMDITTSHSSSDSETPRNRVQSPAVKSEEIPVYNRERASIRNQKHEQAKICTITTRRTEQYLRSCSSPLKEKSLNQTPNTFPALKPKHTSSVSGENRNRRWHLVRSN</sequence>
<dbReference type="PANTHER" id="PTHR35507">
    <property type="entry name" value="OS09G0488600 PROTEIN"/>
    <property type="match status" value="1"/>
</dbReference>
<proteinExistence type="predicted"/>
<dbReference type="EMBL" id="OU503040">
    <property type="protein sequence ID" value="CAI9761368.1"/>
    <property type="molecule type" value="Genomic_DNA"/>
</dbReference>
<dbReference type="Proteomes" id="UP000834106">
    <property type="component" value="Chromosome 5"/>
</dbReference>
<evidence type="ECO:0000313" key="3">
    <source>
        <dbReference type="Proteomes" id="UP000834106"/>
    </source>
</evidence>
<evidence type="ECO:0000313" key="2">
    <source>
        <dbReference type="EMBL" id="CAI9761368.1"/>
    </source>
</evidence>
<evidence type="ECO:0000256" key="1">
    <source>
        <dbReference type="SAM" id="MobiDB-lite"/>
    </source>
</evidence>
<feature type="region of interest" description="Disordered" evidence="1">
    <location>
        <begin position="115"/>
        <end position="153"/>
    </location>
</feature>